<dbReference type="SMART" id="SM00315">
    <property type="entry name" value="RGS"/>
    <property type="match status" value="1"/>
</dbReference>
<proteinExistence type="predicted"/>
<organism evidence="3">
    <name type="scientific">Aceria tosichella</name>
    <name type="common">wheat curl mite</name>
    <dbReference type="NCBI Taxonomy" id="561515"/>
    <lineage>
        <taxon>Eukaryota</taxon>
        <taxon>Metazoa</taxon>
        <taxon>Ecdysozoa</taxon>
        <taxon>Arthropoda</taxon>
        <taxon>Chelicerata</taxon>
        <taxon>Arachnida</taxon>
        <taxon>Acari</taxon>
        <taxon>Acariformes</taxon>
        <taxon>Trombidiformes</taxon>
        <taxon>Prostigmata</taxon>
        <taxon>Eupodina</taxon>
        <taxon>Eriophyoidea</taxon>
        <taxon>Eriophyidae</taxon>
        <taxon>Eriophyinae</taxon>
        <taxon>Aceriini</taxon>
        <taxon>Aceria</taxon>
    </lineage>
</organism>
<dbReference type="InterPro" id="IPR016137">
    <property type="entry name" value="RGS"/>
</dbReference>
<evidence type="ECO:0000259" key="2">
    <source>
        <dbReference type="PROSITE" id="PS50132"/>
    </source>
</evidence>
<feature type="compositionally biased region" description="Basic and acidic residues" evidence="1">
    <location>
        <begin position="277"/>
        <end position="290"/>
    </location>
</feature>
<accession>A0A6G1SGB7</accession>
<gene>
    <name evidence="3" type="primary">loco</name>
    <name evidence="3" type="ORF">g.366</name>
</gene>
<dbReference type="Pfam" id="PF00615">
    <property type="entry name" value="RGS"/>
    <property type="match status" value="1"/>
</dbReference>
<dbReference type="InterPro" id="IPR036305">
    <property type="entry name" value="RGS_sf"/>
</dbReference>
<feature type="compositionally biased region" description="Polar residues" evidence="1">
    <location>
        <begin position="246"/>
        <end position="255"/>
    </location>
</feature>
<dbReference type="EMBL" id="GGYP01004773">
    <property type="protein sequence ID" value="MDE49544.1"/>
    <property type="molecule type" value="Transcribed_RNA"/>
</dbReference>
<feature type="region of interest" description="Disordered" evidence="1">
    <location>
        <begin position="222"/>
        <end position="260"/>
    </location>
</feature>
<name>A0A6G1SGB7_9ACAR</name>
<evidence type="ECO:0000313" key="3">
    <source>
        <dbReference type="EMBL" id="MDE49544.1"/>
    </source>
</evidence>
<dbReference type="PANTHER" id="PTHR10845">
    <property type="entry name" value="REGULATOR OF G PROTEIN SIGNALING"/>
    <property type="match status" value="1"/>
</dbReference>
<reference evidence="3" key="1">
    <citation type="submission" date="2018-10" db="EMBL/GenBank/DDBJ databases">
        <title>Transcriptome assembly of Aceria tosichella (Wheat curl mite) Type 2.</title>
        <authorList>
            <person name="Scully E.D."/>
            <person name="Geib S.M."/>
            <person name="Palmer N.A."/>
            <person name="Gupta A.K."/>
            <person name="Sarath G."/>
            <person name="Tatineni S."/>
        </authorList>
    </citation>
    <scope>NUCLEOTIDE SEQUENCE</scope>
    <source>
        <strain evidence="3">LincolnNE</strain>
    </source>
</reference>
<feature type="region of interest" description="Disordered" evidence="1">
    <location>
        <begin position="271"/>
        <end position="290"/>
    </location>
</feature>
<dbReference type="Gene3D" id="1.10.167.10">
    <property type="entry name" value="Regulator of G-protein Signalling 4, domain 2"/>
    <property type="match status" value="1"/>
</dbReference>
<dbReference type="SUPFAM" id="SSF48097">
    <property type="entry name" value="Regulator of G-protein signaling, RGS"/>
    <property type="match status" value="1"/>
</dbReference>
<feature type="domain" description="RGS" evidence="2">
    <location>
        <begin position="65"/>
        <end position="178"/>
    </location>
</feature>
<dbReference type="InterPro" id="IPR044926">
    <property type="entry name" value="RGS_subdomain_2"/>
</dbReference>
<protein>
    <submittedName>
        <fullName evidence="3">Regulator of G-protein signaling loco</fullName>
    </submittedName>
</protein>
<dbReference type="PRINTS" id="PR01301">
    <property type="entry name" value="RGSPROTEIN"/>
</dbReference>
<dbReference type="AlphaFoldDB" id="A0A6G1SGB7"/>
<dbReference type="PANTHER" id="PTHR10845:SF192">
    <property type="entry name" value="DOUBLE HIT, ISOFORM B"/>
    <property type="match status" value="1"/>
</dbReference>
<feature type="compositionally biased region" description="Low complexity" evidence="1">
    <location>
        <begin position="225"/>
        <end position="240"/>
    </location>
</feature>
<evidence type="ECO:0000256" key="1">
    <source>
        <dbReference type="SAM" id="MobiDB-lite"/>
    </source>
</evidence>
<sequence>MNSKRRLSLTSSAHKLKLDSVNKIIKLDRSGKKQKRETINRQCSRIALAELIKNTPTTQPHQPPDFKTFLSHQDNIRVFKEFLQTQYCQENLDFYLACERYRHLDSNGVGKELVKFMATQIYNDHLSENARQPVNVNNACVQIIKDNLKDPKPDLLCDAQAEIFELMRTDCYPRFCKTWQLEREFAQKILSQTPQTNKDKSTCMVSFTSDQNTNTANILASSLISTPSTAPSRRTSPRLSARSKDISQSSNSTSDCPPECPYFRIGRLPCQGHGRSKPKEPTRDQRRQSRCVTHMDRFVDLKSIHRPPTVCTLNNGLPSALLSSPPPPPLPPKPDNIDFNQIGNNKYCPYVGRVFNV</sequence>
<dbReference type="PROSITE" id="PS50132">
    <property type="entry name" value="RGS"/>
    <property type="match status" value="1"/>
</dbReference>